<dbReference type="Proteomes" id="UP000254437">
    <property type="component" value="Unassembled WGS sequence"/>
</dbReference>
<protein>
    <submittedName>
        <fullName evidence="1">Uncharacterized protein</fullName>
    </submittedName>
</protein>
<name>A0A378TSK2_MORLA</name>
<evidence type="ECO:0000313" key="1">
    <source>
        <dbReference type="EMBL" id="STZ63845.1"/>
    </source>
</evidence>
<organism evidence="1 2">
    <name type="scientific">Moraxella lacunata</name>
    <dbReference type="NCBI Taxonomy" id="477"/>
    <lineage>
        <taxon>Bacteria</taxon>
        <taxon>Pseudomonadati</taxon>
        <taxon>Pseudomonadota</taxon>
        <taxon>Gammaproteobacteria</taxon>
        <taxon>Moraxellales</taxon>
        <taxon>Moraxellaceae</taxon>
        <taxon>Moraxella</taxon>
    </lineage>
</organism>
<proteinExistence type="predicted"/>
<accession>A0A378TSK2</accession>
<gene>
    <name evidence="1" type="ORF">NCTC10359_02286</name>
</gene>
<dbReference type="EMBL" id="UGQU01000003">
    <property type="protein sequence ID" value="STZ63845.1"/>
    <property type="molecule type" value="Genomic_DNA"/>
</dbReference>
<dbReference type="InterPro" id="IPR011044">
    <property type="entry name" value="Quino_amine_DH_bsu"/>
</dbReference>
<sequence length="298" mass="35508">MNHSLKPIVINAYQKVDFNPKFAANPNQFHPKQDCFDMDNHNQKAITWNEEVGYVKFFDFTIPKFQRTLLWQLDLSIYYAKLCPTNQWVWLIERNHQHKITILLYDYQGNLLTSQSVDDDYGWAEFLITKLPENNAIMLSFAYGQDGCFDYLVKWADGKLQIQKPLDDDLSFLFCFDNNQKAVLLNFYDSFIHITSYPDFKVLHTYQFDDEMYYDGLEKITDTLWLFSDGMNFRYYVFNAETRQIEKEIVIKDYEPQLNDDGEIHSKISAITYDNGKLYFCHWGEWWGVAEFNVSHLF</sequence>
<dbReference type="AlphaFoldDB" id="A0A378TSK2"/>
<evidence type="ECO:0000313" key="2">
    <source>
        <dbReference type="Proteomes" id="UP000254437"/>
    </source>
</evidence>
<reference evidence="1 2" key="1">
    <citation type="submission" date="2018-06" db="EMBL/GenBank/DDBJ databases">
        <authorList>
            <consortium name="Pathogen Informatics"/>
            <person name="Doyle S."/>
        </authorList>
    </citation>
    <scope>NUCLEOTIDE SEQUENCE [LARGE SCALE GENOMIC DNA]</scope>
    <source>
        <strain evidence="1 2">NCTC10359</strain>
    </source>
</reference>
<dbReference type="SUPFAM" id="SSF50969">
    <property type="entry name" value="YVTN repeat-like/Quinoprotein amine dehydrogenase"/>
    <property type="match status" value="1"/>
</dbReference>
<dbReference type="RefSeq" id="WP_115008135.1">
    <property type="nucleotide sequence ID" value="NZ_UGQU01000003.1"/>
</dbReference>